<evidence type="ECO:0008006" key="4">
    <source>
        <dbReference type="Google" id="ProtNLM"/>
    </source>
</evidence>
<feature type="transmembrane region" description="Helical" evidence="1">
    <location>
        <begin position="47"/>
        <end position="71"/>
    </location>
</feature>
<evidence type="ECO:0000313" key="2">
    <source>
        <dbReference type="EMBL" id="UXP33304.1"/>
    </source>
</evidence>
<dbReference type="EMBL" id="CP106679">
    <property type="protein sequence ID" value="UXP33304.1"/>
    <property type="molecule type" value="Genomic_DNA"/>
</dbReference>
<keyword evidence="3" id="KW-1185">Reference proteome</keyword>
<reference evidence="2" key="1">
    <citation type="submission" date="2022-09" db="EMBL/GenBank/DDBJ databases">
        <title>Comparative genomics and taxonomic characterization of three novel marine species of genus Reichenbachiella exhibiting antioxidant and polysaccharide degradation activities.</title>
        <authorList>
            <person name="Muhammad N."/>
            <person name="Lee Y.-J."/>
            <person name="Ko J."/>
            <person name="Kim S.-G."/>
        </authorList>
    </citation>
    <scope>NUCLEOTIDE SEQUENCE</scope>
    <source>
        <strain evidence="2">BKB1-1</strain>
    </source>
</reference>
<evidence type="ECO:0000313" key="3">
    <source>
        <dbReference type="Proteomes" id="UP001065174"/>
    </source>
</evidence>
<sequence>METIALTAEDIKKLKKQLIPAFIFPFVVMGIMSLMYVFVLSHMDGDFGFYFLFGVGVIFFGIIAYMIWALAMDIKGGVKYLISGEISDKRLDIRTSANTGSKGQSSTKRSYYLTVNGKEYNIDYRHYNQAKVGDKVVMEKAPKSGFTLKFDLVSSDLAKEETRDTLQRLSHFVNQKPIEQVMTDKDLTVLNRMMRQQIKARLFWMIPFLFIVYGLVAADMAALLIFMFPLVIVPAFQFFKICHTVFHYARNKSAGIKLGIAAVVQDKSTITSNRSSTKRTIRTTWKTIQVPSGFYGQLRDQDKIVIFKPKYGKHAISIMTQSNEECYLV</sequence>
<gene>
    <name evidence="2" type="ORF">N6H18_04985</name>
</gene>
<keyword evidence="1" id="KW-1133">Transmembrane helix</keyword>
<accession>A0ABY6CSJ1</accession>
<keyword evidence="1" id="KW-0812">Transmembrane</keyword>
<dbReference type="RefSeq" id="WP_262310733.1">
    <property type="nucleotide sequence ID" value="NZ_CP106679.1"/>
</dbReference>
<keyword evidence="1" id="KW-0472">Membrane</keyword>
<evidence type="ECO:0000256" key="1">
    <source>
        <dbReference type="SAM" id="Phobius"/>
    </source>
</evidence>
<protein>
    <recommendedName>
        <fullName evidence="4">DUF3592 domain-containing protein</fullName>
    </recommendedName>
</protein>
<organism evidence="2 3">
    <name type="scientific">Reichenbachiella agarivorans</name>
    <dbReference type="NCBI Taxonomy" id="2979464"/>
    <lineage>
        <taxon>Bacteria</taxon>
        <taxon>Pseudomonadati</taxon>
        <taxon>Bacteroidota</taxon>
        <taxon>Cytophagia</taxon>
        <taxon>Cytophagales</taxon>
        <taxon>Reichenbachiellaceae</taxon>
        <taxon>Reichenbachiella</taxon>
    </lineage>
</organism>
<feature type="transmembrane region" description="Helical" evidence="1">
    <location>
        <begin position="202"/>
        <end position="232"/>
    </location>
</feature>
<feature type="transmembrane region" description="Helical" evidence="1">
    <location>
        <begin position="21"/>
        <end position="41"/>
    </location>
</feature>
<proteinExistence type="predicted"/>
<name>A0ABY6CSJ1_9BACT</name>
<dbReference type="Proteomes" id="UP001065174">
    <property type="component" value="Chromosome"/>
</dbReference>